<feature type="chain" id="PRO_5041951900" evidence="3">
    <location>
        <begin position="25"/>
        <end position="535"/>
    </location>
</feature>
<keyword evidence="2" id="KW-1133">Transmembrane helix</keyword>
<keyword evidence="2" id="KW-0472">Membrane</keyword>
<feature type="compositionally biased region" description="Pro residues" evidence="1">
    <location>
        <begin position="86"/>
        <end position="96"/>
    </location>
</feature>
<feature type="region of interest" description="Disordered" evidence="1">
    <location>
        <begin position="425"/>
        <end position="451"/>
    </location>
</feature>
<feature type="compositionally biased region" description="Basic and acidic residues" evidence="1">
    <location>
        <begin position="148"/>
        <end position="159"/>
    </location>
</feature>
<comment type="caution">
    <text evidence="4">The sequence shown here is derived from an EMBL/GenBank/DDBJ whole genome shotgun (WGS) entry which is preliminary data.</text>
</comment>
<dbReference type="EMBL" id="JARJCN010000034">
    <property type="protein sequence ID" value="KAJ7085435.1"/>
    <property type="molecule type" value="Genomic_DNA"/>
</dbReference>
<evidence type="ECO:0000256" key="2">
    <source>
        <dbReference type="SAM" id="Phobius"/>
    </source>
</evidence>
<sequence length="535" mass="55789">MPDHNSRRILYSFLLLLCAARSHAAQANATIDDADASIIYAPQGVWNSSRIVCASAACDNPPILLAQGGTWHKGLHVLPPDADDQPPAPSTTPKPPPPDDDDPNTPPGTPDNDNDPDDKPPPKPSASSSASSASQQDDDDPKTTAGTPDKDSDADDHVVTKASPTTSAKKPPKPSSTPSDDGKGKGKGDDDDDSDSDSKGGKDIDRRRRRFDIDRRAIPRLDTDDTGFVDTPVVARFNFTGTAVYVFSILPVSAPSWASSPALVNVTFALDSAPAGTFVHKPSGISSNATFTAGANVFARSGITDGPHSFSITLAPNSVFVLDYVLVTQDVQAASTAAGTVASPSSSSTAPPSDDKKGMASFIGALTGSMGVLGILSFGTAFSLIRRRRRAARRDRLRPPPPMLGPNGVITGFVPRYFPGTVVPPELPPYSPSTSSPTHSQALLSPDTEEASYADIPPPIDEFAPPPFGEAVRAPVFRIATGGIAHIGPAGVVSTPLRPQPHMVALPPSRAASRPASRAASTRAPSLFAAQDDEV</sequence>
<feature type="transmembrane region" description="Helical" evidence="2">
    <location>
        <begin position="362"/>
        <end position="385"/>
    </location>
</feature>
<evidence type="ECO:0000256" key="1">
    <source>
        <dbReference type="SAM" id="MobiDB-lite"/>
    </source>
</evidence>
<feature type="region of interest" description="Disordered" evidence="1">
    <location>
        <begin position="74"/>
        <end position="206"/>
    </location>
</feature>
<keyword evidence="5" id="KW-1185">Reference proteome</keyword>
<protein>
    <submittedName>
        <fullName evidence="4">Uncharacterized protein</fullName>
    </submittedName>
</protein>
<accession>A0AAD6U4F1</accession>
<evidence type="ECO:0000313" key="4">
    <source>
        <dbReference type="EMBL" id="KAJ7085435.1"/>
    </source>
</evidence>
<feature type="signal peptide" evidence="3">
    <location>
        <begin position="1"/>
        <end position="24"/>
    </location>
</feature>
<gene>
    <name evidence="4" type="ORF">B0H15DRAFT_802004</name>
</gene>
<dbReference type="AlphaFoldDB" id="A0AAD6U4F1"/>
<keyword evidence="3" id="KW-0732">Signal</keyword>
<keyword evidence="2" id="KW-0812">Transmembrane</keyword>
<feature type="compositionally biased region" description="Basic and acidic residues" evidence="1">
    <location>
        <begin position="196"/>
        <end position="206"/>
    </location>
</feature>
<feature type="compositionally biased region" description="Low complexity" evidence="1">
    <location>
        <begin position="507"/>
        <end position="526"/>
    </location>
</feature>
<name>A0AAD6U4F1_9AGAR</name>
<feature type="compositionally biased region" description="Low complexity" evidence="1">
    <location>
        <begin position="125"/>
        <end position="135"/>
    </location>
</feature>
<dbReference type="Proteomes" id="UP001222325">
    <property type="component" value="Unassembled WGS sequence"/>
</dbReference>
<feature type="region of interest" description="Disordered" evidence="1">
    <location>
        <begin position="504"/>
        <end position="535"/>
    </location>
</feature>
<proteinExistence type="predicted"/>
<reference evidence="4" key="1">
    <citation type="submission" date="2023-03" db="EMBL/GenBank/DDBJ databases">
        <title>Massive genome expansion in bonnet fungi (Mycena s.s.) driven by repeated elements and novel gene families across ecological guilds.</title>
        <authorList>
            <consortium name="Lawrence Berkeley National Laboratory"/>
            <person name="Harder C.B."/>
            <person name="Miyauchi S."/>
            <person name="Viragh M."/>
            <person name="Kuo A."/>
            <person name="Thoen E."/>
            <person name="Andreopoulos B."/>
            <person name="Lu D."/>
            <person name="Skrede I."/>
            <person name="Drula E."/>
            <person name="Henrissat B."/>
            <person name="Morin E."/>
            <person name="Kohler A."/>
            <person name="Barry K."/>
            <person name="LaButti K."/>
            <person name="Morin E."/>
            <person name="Salamov A."/>
            <person name="Lipzen A."/>
            <person name="Mereny Z."/>
            <person name="Hegedus B."/>
            <person name="Baldrian P."/>
            <person name="Stursova M."/>
            <person name="Weitz H."/>
            <person name="Taylor A."/>
            <person name="Grigoriev I.V."/>
            <person name="Nagy L.G."/>
            <person name="Martin F."/>
            <person name="Kauserud H."/>
        </authorList>
    </citation>
    <scope>NUCLEOTIDE SEQUENCE</scope>
    <source>
        <strain evidence="4">CBHHK173m</strain>
    </source>
</reference>
<evidence type="ECO:0000256" key="3">
    <source>
        <dbReference type="SAM" id="SignalP"/>
    </source>
</evidence>
<feature type="compositionally biased region" description="Low complexity" evidence="1">
    <location>
        <begin position="160"/>
        <end position="169"/>
    </location>
</feature>
<organism evidence="4 5">
    <name type="scientific">Mycena belliarum</name>
    <dbReference type="NCBI Taxonomy" id="1033014"/>
    <lineage>
        <taxon>Eukaryota</taxon>
        <taxon>Fungi</taxon>
        <taxon>Dikarya</taxon>
        <taxon>Basidiomycota</taxon>
        <taxon>Agaricomycotina</taxon>
        <taxon>Agaricomycetes</taxon>
        <taxon>Agaricomycetidae</taxon>
        <taxon>Agaricales</taxon>
        <taxon>Marasmiineae</taxon>
        <taxon>Mycenaceae</taxon>
        <taxon>Mycena</taxon>
    </lineage>
</organism>
<evidence type="ECO:0000313" key="5">
    <source>
        <dbReference type="Proteomes" id="UP001222325"/>
    </source>
</evidence>